<comment type="caution">
    <text evidence="2">The sequence shown here is derived from an EMBL/GenBank/DDBJ whole genome shotgun (WGS) entry which is preliminary data.</text>
</comment>
<protein>
    <submittedName>
        <fullName evidence="2">Uncharacterized protein</fullName>
    </submittedName>
</protein>
<proteinExistence type="predicted"/>
<organism evidence="2 3">
    <name type="scientific">Sorghum bicolor</name>
    <name type="common">Sorghum</name>
    <name type="synonym">Sorghum vulgare</name>
    <dbReference type="NCBI Taxonomy" id="4558"/>
    <lineage>
        <taxon>Eukaryota</taxon>
        <taxon>Viridiplantae</taxon>
        <taxon>Streptophyta</taxon>
        <taxon>Embryophyta</taxon>
        <taxon>Tracheophyta</taxon>
        <taxon>Spermatophyta</taxon>
        <taxon>Magnoliopsida</taxon>
        <taxon>Liliopsida</taxon>
        <taxon>Poales</taxon>
        <taxon>Poaceae</taxon>
        <taxon>PACMAD clade</taxon>
        <taxon>Panicoideae</taxon>
        <taxon>Andropogonodae</taxon>
        <taxon>Andropogoneae</taxon>
        <taxon>Sorghinae</taxon>
        <taxon>Sorghum</taxon>
    </lineage>
</organism>
<name>A0A921R9Q7_SORBI</name>
<reference evidence="2" key="2">
    <citation type="submission" date="2020-10" db="EMBL/GenBank/DDBJ databases">
        <authorList>
            <person name="Cooper E.A."/>
            <person name="Brenton Z.W."/>
            <person name="Flinn B.S."/>
            <person name="Jenkins J."/>
            <person name="Shu S."/>
            <person name="Flowers D."/>
            <person name="Luo F."/>
            <person name="Wang Y."/>
            <person name="Xia P."/>
            <person name="Barry K."/>
            <person name="Daum C."/>
            <person name="Lipzen A."/>
            <person name="Yoshinaga Y."/>
            <person name="Schmutz J."/>
            <person name="Saski C."/>
            <person name="Vermerris W."/>
            <person name="Kresovich S."/>
        </authorList>
    </citation>
    <scope>NUCLEOTIDE SEQUENCE</scope>
</reference>
<dbReference type="EMBL" id="CM027682">
    <property type="protein sequence ID" value="KAG0536528.1"/>
    <property type="molecule type" value="Genomic_DNA"/>
</dbReference>
<dbReference type="Proteomes" id="UP000807115">
    <property type="component" value="Chromosome 3"/>
</dbReference>
<feature type="region of interest" description="Disordered" evidence="1">
    <location>
        <begin position="132"/>
        <end position="165"/>
    </location>
</feature>
<sequence>MHKTVHWSMSSYRKSVCPTRASHVSRDALVQRATRFGDGVALVSPAGRRRTRACWPSRTSCASSAPTAEIFAGHCTASMEAERRLLARAAATGDEAASLHAGDSAAVGVVAVVHAGSCCGIVRRRTMLVQEESLTTAPKSAPGTPPGRSGRRTPPVQGAAGEEWKENSAGAGVWLLLLHRGRG</sequence>
<accession>A0A921R9Q7</accession>
<gene>
    <name evidence="2" type="ORF">BDA96_03G071700</name>
</gene>
<dbReference type="AlphaFoldDB" id="A0A921R9Q7"/>
<evidence type="ECO:0000313" key="3">
    <source>
        <dbReference type="Proteomes" id="UP000807115"/>
    </source>
</evidence>
<reference evidence="2" key="1">
    <citation type="journal article" date="2019" name="BMC Genomics">
        <title>A new reference genome for Sorghum bicolor reveals high levels of sequence similarity between sweet and grain genotypes: implications for the genetics of sugar metabolism.</title>
        <authorList>
            <person name="Cooper E.A."/>
            <person name="Brenton Z.W."/>
            <person name="Flinn B.S."/>
            <person name="Jenkins J."/>
            <person name="Shu S."/>
            <person name="Flowers D."/>
            <person name="Luo F."/>
            <person name="Wang Y."/>
            <person name="Xia P."/>
            <person name="Barry K."/>
            <person name="Daum C."/>
            <person name="Lipzen A."/>
            <person name="Yoshinaga Y."/>
            <person name="Schmutz J."/>
            <person name="Saski C."/>
            <person name="Vermerris W."/>
            <person name="Kresovich S."/>
        </authorList>
    </citation>
    <scope>NUCLEOTIDE SEQUENCE</scope>
</reference>
<evidence type="ECO:0000256" key="1">
    <source>
        <dbReference type="SAM" id="MobiDB-lite"/>
    </source>
</evidence>
<evidence type="ECO:0000313" key="2">
    <source>
        <dbReference type="EMBL" id="KAG0536528.1"/>
    </source>
</evidence>
<feature type="compositionally biased region" description="Low complexity" evidence="1">
    <location>
        <begin position="146"/>
        <end position="155"/>
    </location>
</feature>